<dbReference type="PANTHER" id="PTHR12428">
    <property type="entry name" value="OXA1"/>
    <property type="match status" value="1"/>
</dbReference>
<keyword evidence="2 5" id="KW-0812">Transmembrane</keyword>
<feature type="transmembrane region" description="Helical" evidence="6">
    <location>
        <begin position="220"/>
        <end position="245"/>
    </location>
</feature>
<accession>D6WFR3</accession>
<reference evidence="8 9" key="2">
    <citation type="journal article" date="2010" name="Nucleic Acids Res.">
        <title>BeetleBase in 2010: revisions to provide comprehensive genomic information for Tribolium castaneum.</title>
        <authorList>
            <person name="Kim H.S."/>
            <person name="Murphy T."/>
            <person name="Xia J."/>
            <person name="Caragea D."/>
            <person name="Park Y."/>
            <person name="Beeman R.W."/>
            <person name="Lorenzen M.D."/>
            <person name="Butcher S."/>
            <person name="Manak J.R."/>
            <person name="Brown S.J."/>
        </authorList>
    </citation>
    <scope>GENOME REANNOTATION</scope>
    <source>
        <strain evidence="8 9">Georgia GA2</strain>
    </source>
</reference>
<evidence type="ECO:0000256" key="3">
    <source>
        <dbReference type="ARBA" id="ARBA00022989"/>
    </source>
</evidence>
<dbReference type="GO" id="GO:0033617">
    <property type="term" value="P:mitochondrial respiratory chain complex IV assembly"/>
    <property type="evidence" value="ECO:0000318"/>
    <property type="project" value="GO_Central"/>
</dbReference>
<feature type="transmembrane region" description="Helical" evidence="6">
    <location>
        <begin position="176"/>
        <end position="200"/>
    </location>
</feature>
<gene>
    <name evidence="8" type="primary">AUGUSTUS-3.0.2_01561</name>
    <name evidence="8" type="ORF">TcasGA2_TC001561</name>
</gene>
<dbReference type="HOGENOM" id="CLU_029282_2_0_1"/>
<reference evidence="8 9" key="1">
    <citation type="journal article" date="2008" name="Nature">
        <title>The genome of the model beetle and pest Tribolium castaneum.</title>
        <authorList>
            <consortium name="Tribolium Genome Sequencing Consortium"/>
            <person name="Richards S."/>
            <person name="Gibbs R.A."/>
            <person name="Weinstock G.M."/>
            <person name="Brown S.J."/>
            <person name="Denell R."/>
            <person name="Beeman R.W."/>
            <person name="Gibbs R."/>
            <person name="Beeman R.W."/>
            <person name="Brown S.J."/>
            <person name="Bucher G."/>
            <person name="Friedrich M."/>
            <person name="Grimmelikhuijzen C.J."/>
            <person name="Klingler M."/>
            <person name="Lorenzen M."/>
            <person name="Richards S."/>
            <person name="Roth S."/>
            <person name="Schroder R."/>
            <person name="Tautz D."/>
            <person name="Zdobnov E.M."/>
            <person name="Muzny D."/>
            <person name="Gibbs R.A."/>
            <person name="Weinstock G.M."/>
            <person name="Attaway T."/>
            <person name="Bell S."/>
            <person name="Buhay C.J."/>
            <person name="Chandrabose M.N."/>
            <person name="Chavez D."/>
            <person name="Clerk-Blankenburg K.P."/>
            <person name="Cree A."/>
            <person name="Dao M."/>
            <person name="Davis C."/>
            <person name="Chacko J."/>
            <person name="Dinh H."/>
            <person name="Dugan-Rocha S."/>
            <person name="Fowler G."/>
            <person name="Garner T.T."/>
            <person name="Garnes J."/>
            <person name="Gnirke A."/>
            <person name="Hawes A."/>
            <person name="Hernandez J."/>
            <person name="Hines S."/>
            <person name="Holder M."/>
            <person name="Hume J."/>
            <person name="Jhangiani S.N."/>
            <person name="Joshi V."/>
            <person name="Khan Z.M."/>
            <person name="Jackson L."/>
            <person name="Kovar C."/>
            <person name="Kowis A."/>
            <person name="Lee S."/>
            <person name="Lewis L.R."/>
            <person name="Margolis J."/>
            <person name="Morgan M."/>
            <person name="Nazareth L.V."/>
            <person name="Nguyen N."/>
            <person name="Okwuonu G."/>
            <person name="Parker D."/>
            <person name="Richards S."/>
            <person name="Ruiz S.J."/>
            <person name="Santibanez J."/>
            <person name="Savard J."/>
            <person name="Scherer S.E."/>
            <person name="Schneider B."/>
            <person name="Sodergren E."/>
            <person name="Tautz D."/>
            <person name="Vattahil S."/>
            <person name="Villasana D."/>
            <person name="White C.S."/>
            <person name="Wright R."/>
            <person name="Park Y."/>
            <person name="Beeman R.W."/>
            <person name="Lord J."/>
            <person name="Oppert B."/>
            <person name="Lorenzen M."/>
            <person name="Brown S."/>
            <person name="Wang L."/>
            <person name="Savard J."/>
            <person name="Tautz D."/>
            <person name="Richards S."/>
            <person name="Weinstock G."/>
            <person name="Gibbs R.A."/>
            <person name="Liu Y."/>
            <person name="Worley K."/>
            <person name="Weinstock G."/>
            <person name="Elsik C.G."/>
            <person name="Reese J.T."/>
            <person name="Elhaik E."/>
            <person name="Landan G."/>
            <person name="Graur D."/>
            <person name="Arensburger P."/>
            <person name="Atkinson P."/>
            <person name="Beeman R.W."/>
            <person name="Beidler J."/>
            <person name="Brown S.J."/>
            <person name="Demuth J.P."/>
            <person name="Drury D.W."/>
            <person name="Du Y.Z."/>
            <person name="Fujiwara H."/>
            <person name="Lorenzen M."/>
            <person name="Maselli V."/>
            <person name="Osanai M."/>
            <person name="Park Y."/>
            <person name="Robertson H.M."/>
            <person name="Tu Z."/>
            <person name="Wang J.J."/>
            <person name="Wang S."/>
            <person name="Richards S."/>
            <person name="Song H."/>
            <person name="Zhang L."/>
            <person name="Sodergren E."/>
            <person name="Werner D."/>
            <person name="Stanke M."/>
            <person name="Morgenstern B."/>
            <person name="Solovyev V."/>
            <person name="Kosarev P."/>
            <person name="Brown G."/>
            <person name="Chen H.C."/>
            <person name="Ermolaeva O."/>
            <person name="Hlavina W."/>
            <person name="Kapustin Y."/>
            <person name="Kiryutin B."/>
            <person name="Kitts P."/>
            <person name="Maglott D."/>
            <person name="Pruitt K."/>
            <person name="Sapojnikov V."/>
            <person name="Souvorov A."/>
            <person name="Mackey A.J."/>
            <person name="Waterhouse R.M."/>
            <person name="Wyder S."/>
            <person name="Zdobnov E.M."/>
            <person name="Zdobnov E.M."/>
            <person name="Wyder S."/>
            <person name="Kriventseva E.V."/>
            <person name="Kadowaki T."/>
            <person name="Bork P."/>
            <person name="Aranda M."/>
            <person name="Bao R."/>
            <person name="Beermann A."/>
            <person name="Berns N."/>
            <person name="Bolognesi R."/>
            <person name="Bonneton F."/>
            <person name="Bopp D."/>
            <person name="Brown S.J."/>
            <person name="Bucher G."/>
            <person name="Butts T."/>
            <person name="Chaumot A."/>
            <person name="Denell R.E."/>
            <person name="Ferrier D.E."/>
            <person name="Friedrich M."/>
            <person name="Gordon C.M."/>
            <person name="Jindra M."/>
            <person name="Klingler M."/>
            <person name="Lan Q."/>
            <person name="Lattorff H.M."/>
            <person name="Laudet V."/>
            <person name="von Levetsow C."/>
            <person name="Liu Z."/>
            <person name="Lutz R."/>
            <person name="Lynch J.A."/>
            <person name="da Fonseca R.N."/>
            <person name="Posnien N."/>
            <person name="Reuter R."/>
            <person name="Roth S."/>
            <person name="Savard J."/>
            <person name="Schinko J.B."/>
            <person name="Schmitt C."/>
            <person name="Schoppmeier M."/>
            <person name="Schroder R."/>
            <person name="Shippy T.D."/>
            <person name="Simonnet F."/>
            <person name="Marques-Souza H."/>
            <person name="Tautz D."/>
            <person name="Tomoyasu Y."/>
            <person name="Trauner J."/>
            <person name="Van der Zee M."/>
            <person name="Vervoort M."/>
            <person name="Wittkopp N."/>
            <person name="Wimmer E.A."/>
            <person name="Yang X."/>
            <person name="Jones A.K."/>
            <person name="Sattelle D.B."/>
            <person name="Ebert P.R."/>
            <person name="Nelson D."/>
            <person name="Scott J.G."/>
            <person name="Beeman R.W."/>
            <person name="Muthukrishnan S."/>
            <person name="Kramer K.J."/>
            <person name="Arakane Y."/>
            <person name="Beeman R.W."/>
            <person name="Zhu Q."/>
            <person name="Hogenkamp D."/>
            <person name="Dixit R."/>
            <person name="Oppert B."/>
            <person name="Jiang H."/>
            <person name="Zou Z."/>
            <person name="Marshall J."/>
            <person name="Elpidina E."/>
            <person name="Vinokurov K."/>
            <person name="Oppert C."/>
            <person name="Zou Z."/>
            <person name="Evans J."/>
            <person name="Lu Z."/>
            <person name="Zhao P."/>
            <person name="Sumathipala N."/>
            <person name="Altincicek B."/>
            <person name="Vilcinskas A."/>
            <person name="Williams M."/>
            <person name="Hultmark D."/>
            <person name="Hetru C."/>
            <person name="Jiang H."/>
            <person name="Grimmelikhuijzen C.J."/>
            <person name="Hauser F."/>
            <person name="Cazzamali G."/>
            <person name="Williamson M."/>
            <person name="Park Y."/>
            <person name="Li B."/>
            <person name="Tanaka Y."/>
            <person name="Predel R."/>
            <person name="Neupert S."/>
            <person name="Schachtner J."/>
            <person name="Verleyen P."/>
            <person name="Raible F."/>
            <person name="Bork P."/>
            <person name="Friedrich M."/>
            <person name="Walden K.K."/>
            <person name="Robertson H.M."/>
            <person name="Angeli S."/>
            <person name="Foret S."/>
            <person name="Bucher G."/>
            <person name="Schuetz S."/>
            <person name="Maleszka R."/>
            <person name="Wimmer E.A."/>
            <person name="Beeman R.W."/>
            <person name="Lorenzen M."/>
            <person name="Tomoyasu Y."/>
            <person name="Miller S.C."/>
            <person name="Grossmann D."/>
            <person name="Bucher G."/>
        </authorList>
    </citation>
    <scope>NUCLEOTIDE SEQUENCE [LARGE SCALE GENOMIC DNA]</scope>
    <source>
        <strain evidence="8 9">Georgia GA2</strain>
    </source>
</reference>
<comment type="subcellular location">
    <subcellularLocation>
        <location evidence="1 5">Membrane</location>
        <topology evidence="1 5">Multi-pass membrane protein</topology>
    </subcellularLocation>
</comment>
<evidence type="ECO:0000313" key="8">
    <source>
        <dbReference type="EMBL" id="EEZ99575.2"/>
    </source>
</evidence>
<evidence type="ECO:0000256" key="2">
    <source>
        <dbReference type="ARBA" id="ARBA00022692"/>
    </source>
</evidence>
<feature type="domain" description="Membrane insertase YidC/Oxa/ALB C-terminal" evidence="7">
    <location>
        <begin position="86"/>
        <end position="303"/>
    </location>
</feature>
<dbReference type="OrthoDB" id="2148490at2759"/>
<dbReference type="STRING" id="7070.D6WFR3"/>
<dbReference type="GO" id="GO:0005743">
    <property type="term" value="C:mitochondrial inner membrane"/>
    <property type="evidence" value="ECO:0000318"/>
    <property type="project" value="GO_Central"/>
</dbReference>
<dbReference type="AlphaFoldDB" id="D6WFR3"/>
<evidence type="ECO:0000313" key="9">
    <source>
        <dbReference type="Proteomes" id="UP000007266"/>
    </source>
</evidence>
<name>D6WFR3_TRICA</name>
<dbReference type="OMA" id="WQRKRIV"/>
<dbReference type="InterPro" id="IPR028055">
    <property type="entry name" value="YidC/Oxa/ALB_C"/>
</dbReference>
<dbReference type="Proteomes" id="UP000007266">
    <property type="component" value="Linkage group 3"/>
</dbReference>
<organism evidence="8 9">
    <name type="scientific">Tribolium castaneum</name>
    <name type="common">Red flour beetle</name>
    <dbReference type="NCBI Taxonomy" id="7070"/>
    <lineage>
        <taxon>Eukaryota</taxon>
        <taxon>Metazoa</taxon>
        <taxon>Ecdysozoa</taxon>
        <taxon>Arthropoda</taxon>
        <taxon>Hexapoda</taxon>
        <taxon>Insecta</taxon>
        <taxon>Pterygota</taxon>
        <taxon>Neoptera</taxon>
        <taxon>Endopterygota</taxon>
        <taxon>Coleoptera</taxon>
        <taxon>Polyphaga</taxon>
        <taxon>Cucujiformia</taxon>
        <taxon>Tenebrionidae</taxon>
        <taxon>Tenebrionidae incertae sedis</taxon>
        <taxon>Tribolium</taxon>
    </lineage>
</organism>
<feature type="transmembrane region" description="Helical" evidence="6">
    <location>
        <begin position="84"/>
        <end position="108"/>
    </location>
</feature>
<keyword evidence="9" id="KW-1185">Reference proteome</keyword>
<proteinExistence type="inferred from homology"/>
<dbReference type="PANTHER" id="PTHR12428:SF65">
    <property type="entry name" value="CYTOCHROME C OXIDASE ASSEMBLY PROTEIN COX18, MITOCHONDRIAL"/>
    <property type="match status" value="1"/>
</dbReference>
<comment type="similarity">
    <text evidence="5">Belongs to the OXA1/ALB3/YidC family.</text>
</comment>
<evidence type="ECO:0000256" key="6">
    <source>
        <dbReference type="SAM" id="Phobius"/>
    </source>
</evidence>
<evidence type="ECO:0000256" key="5">
    <source>
        <dbReference type="RuleBase" id="RU003945"/>
    </source>
</evidence>
<dbReference type="EMBL" id="KQ971319">
    <property type="protein sequence ID" value="EEZ99575.2"/>
    <property type="molecule type" value="Genomic_DNA"/>
</dbReference>
<sequence>MSVMQGLRHERYRLCSFILNKCSSNNRIISQLFVKPQQQRQFSLQSTFDSIAKTQSGIFKSLSESAPVEYCQKFLLNVHDTTGLPWWATIICTTVMMRGCVTVPLAIYQNYIMAKLEFVKLEMDEIAQELKKETAIAVKMYNWDEKTARITFKRSIRKQWQGLIQRENCHPFKTTLLIFFQIPLWISLSVSLRNLVYMLPQQDTSAQITFTELSVGGFGWIPNLTVVDSSLVLPILFGLLNLAIIEMQTLSKINVPTKLQRYLTNFFRGLSLVMIPVASAVPSCVVLYWTTSSAFGFVQNLVLISPKIRRICKIPQTPSEIEQPYQHILLGFKQKCRNLTSGFKT</sequence>
<dbReference type="GO" id="GO:0032977">
    <property type="term" value="F:membrane insertase activity"/>
    <property type="evidence" value="ECO:0000318"/>
    <property type="project" value="GO_Central"/>
</dbReference>
<dbReference type="InterPro" id="IPR001708">
    <property type="entry name" value="YidC/ALB3/OXA1/COX18"/>
</dbReference>
<dbReference type="GO" id="GO:0032979">
    <property type="term" value="P:protein insertion into mitochondrial inner membrane from matrix"/>
    <property type="evidence" value="ECO:0000318"/>
    <property type="project" value="GO_Central"/>
</dbReference>
<evidence type="ECO:0000256" key="1">
    <source>
        <dbReference type="ARBA" id="ARBA00004141"/>
    </source>
</evidence>
<dbReference type="CDD" id="cd20069">
    <property type="entry name" value="5TM_Oxa1-like"/>
    <property type="match status" value="1"/>
</dbReference>
<dbReference type="KEGG" id="tca:656058"/>
<keyword evidence="4 6" id="KW-0472">Membrane</keyword>
<evidence type="ECO:0000256" key="4">
    <source>
        <dbReference type="ARBA" id="ARBA00023136"/>
    </source>
</evidence>
<dbReference type="Pfam" id="PF02096">
    <property type="entry name" value="60KD_IMP"/>
    <property type="match status" value="1"/>
</dbReference>
<protein>
    <submittedName>
        <fullName evidence="8">Mitochondrial inner membrane protein COX18-like Protein</fullName>
    </submittedName>
</protein>
<feature type="transmembrane region" description="Helical" evidence="6">
    <location>
        <begin position="266"/>
        <end position="289"/>
    </location>
</feature>
<evidence type="ECO:0000259" key="7">
    <source>
        <dbReference type="Pfam" id="PF02096"/>
    </source>
</evidence>
<keyword evidence="3 6" id="KW-1133">Transmembrane helix</keyword>